<dbReference type="STRING" id="331657.A0A4U0WUS7"/>
<evidence type="ECO:0000256" key="7">
    <source>
        <dbReference type="ARBA" id="ARBA00032903"/>
    </source>
</evidence>
<evidence type="ECO:0000259" key="8">
    <source>
        <dbReference type="SMART" id="SM00905"/>
    </source>
</evidence>
<keyword evidence="5" id="KW-0289">Folate biosynthesis</keyword>
<evidence type="ECO:0000256" key="3">
    <source>
        <dbReference type="ARBA" id="ARBA00005708"/>
    </source>
</evidence>
<gene>
    <name evidence="9" type="ORF">B0A49_07167</name>
</gene>
<dbReference type="InterPro" id="IPR006156">
    <property type="entry name" value="Dihydroneopterin_aldolase"/>
</dbReference>
<dbReference type="SUPFAM" id="SSF55620">
    <property type="entry name" value="Tetrahydrobiopterin biosynthesis enzymes-like"/>
    <property type="match status" value="1"/>
</dbReference>
<evidence type="ECO:0000256" key="4">
    <source>
        <dbReference type="ARBA" id="ARBA00013043"/>
    </source>
</evidence>
<evidence type="ECO:0000256" key="1">
    <source>
        <dbReference type="ARBA" id="ARBA00001353"/>
    </source>
</evidence>
<comment type="similarity">
    <text evidence="3">Belongs to the DHNA family.</text>
</comment>
<dbReference type="SMART" id="SM00905">
    <property type="entry name" value="FolB"/>
    <property type="match status" value="1"/>
</dbReference>
<reference evidence="9 10" key="1">
    <citation type="submission" date="2017-03" db="EMBL/GenBank/DDBJ databases">
        <title>Genomes of endolithic fungi from Antarctica.</title>
        <authorList>
            <person name="Coleine C."/>
            <person name="Masonjones S."/>
            <person name="Stajich J.E."/>
        </authorList>
    </citation>
    <scope>NUCLEOTIDE SEQUENCE [LARGE SCALE GENOMIC DNA]</scope>
    <source>
        <strain evidence="9 10">CCFEE 5187</strain>
    </source>
</reference>
<dbReference type="InterPro" id="IPR006157">
    <property type="entry name" value="FolB_dom"/>
</dbReference>
<dbReference type="Gene3D" id="3.30.1130.10">
    <property type="match status" value="2"/>
</dbReference>
<comment type="pathway">
    <text evidence="2">Cofactor biosynthesis; tetrahydrofolate biosynthesis; 2-amino-4-hydroxy-6-hydroxymethyl-7,8-dihydropteridine diphosphate from 7,8-dihydroneopterin triphosphate: step 3/4.</text>
</comment>
<organism evidence="9 10">
    <name type="scientific">Cryomyces minteri</name>
    <dbReference type="NCBI Taxonomy" id="331657"/>
    <lineage>
        <taxon>Eukaryota</taxon>
        <taxon>Fungi</taxon>
        <taxon>Dikarya</taxon>
        <taxon>Ascomycota</taxon>
        <taxon>Pezizomycotina</taxon>
        <taxon>Dothideomycetes</taxon>
        <taxon>Dothideomycetes incertae sedis</taxon>
        <taxon>Cryomyces</taxon>
    </lineage>
</organism>
<dbReference type="InterPro" id="IPR043133">
    <property type="entry name" value="GTP-CH-I_C/QueF"/>
</dbReference>
<dbReference type="EC" id="4.1.2.25" evidence="4"/>
<sequence length="301" mass="33236">MSSFRIISATHLVDQREWEREVQLYSDKVSVHNLQVTTDAGPDVWGRFGKPQPALVSVCLSLNRSFESAAERDVVDQSTVHYGKLSKNILSEIKKRAGGLEGIYALATAVESAAFSTDVSGGIIGACEVDILYPKGSMLGEGAGLRSSIARKSGKHATMLYLKNVRIPTLVGVNSNERTMKQPVIANVWVDNLRYKEKEDRFLTLERILVKTIEESSFETLESLATEVAEQLMRQFVLPETPGSNVRIRLEKPLAVPFADAPAIEILRSSDPDDPFGRKMIVEANAGKGMQLRLVKPYMAN</sequence>
<evidence type="ECO:0000256" key="6">
    <source>
        <dbReference type="ARBA" id="ARBA00023239"/>
    </source>
</evidence>
<dbReference type="EMBL" id="NAJN01000955">
    <property type="protein sequence ID" value="TKA67031.1"/>
    <property type="molecule type" value="Genomic_DNA"/>
</dbReference>
<evidence type="ECO:0000256" key="5">
    <source>
        <dbReference type="ARBA" id="ARBA00022909"/>
    </source>
</evidence>
<protein>
    <recommendedName>
        <fullName evidence="4">dihydroneopterin aldolase</fullName>
        <ecNumber evidence="4">4.1.2.25</ecNumber>
    </recommendedName>
    <alternativeName>
        <fullName evidence="7">7,8-dihydroneopterin aldolase</fullName>
    </alternativeName>
</protein>
<evidence type="ECO:0000313" key="10">
    <source>
        <dbReference type="Proteomes" id="UP000308768"/>
    </source>
</evidence>
<dbReference type="PANTHER" id="PTHR42844:SF1">
    <property type="entry name" value="DIHYDRONEOPTERIN ALDOLASE 1-RELATED"/>
    <property type="match status" value="1"/>
</dbReference>
<dbReference type="GO" id="GO:0046656">
    <property type="term" value="P:folic acid biosynthetic process"/>
    <property type="evidence" value="ECO:0007669"/>
    <property type="project" value="UniProtKB-KW"/>
</dbReference>
<feature type="domain" description="Dihydroneopterin aldolase/epimerase" evidence="8">
    <location>
        <begin position="160"/>
        <end position="268"/>
    </location>
</feature>
<comment type="catalytic activity">
    <reaction evidence="1">
        <text>7,8-dihydroneopterin = 6-hydroxymethyl-7,8-dihydropterin + glycolaldehyde</text>
        <dbReference type="Rhea" id="RHEA:10540"/>
        <dbReference type="ChEBI" id="CHEBI:17001"/>
        <dbReference type="ChEBI" id="CHEBI:17071"/>
        <dbReference type="ChEBI" id="CHEBI:44841"/>
        <dbReference type="EC" id="4.1.2.25"/>
    </reaction>
</comment>
<name>A0A4U0WUS7_9PEZI</name>
<keyword evidence="10" id="KW-1185">Reference proteome</keyword>
<dbReference type="AlphaFoldDB" id="A0A4U0WUS7"/>
<comment type="caution">
    <text evidence="9">The sequence shown here is derived from an EMBL/GenBank/DDBJ whole genome shotgun (WGS) entry which is preliminary data.</text>
</comment>
<dbReference type="OrthoDB" id="5425486at2759"/>
<dbReference type="PANTHER" id="PTHR42844">
    <property type="entry name" value="DIHYDRONEOPTERIN ALDOLASE 1-RELATED"/>
    <property type="match status" value="1"/>
</dbReference>
<dbReference type="Pfam" id="PF02152">
    <property type="entry name" value="FolB"/>
    <property type="match status" value="1"/>
</dbReference>
<evidence type="ECO:0000313" key="9">
    <source>
        <dbReference type="EMBL" id="TKA67031.1"/>
    </source>
</evidence>
<dbReference type="GO" id="GO:0004150">
    <property type="term" value="F:dihydroneopterin aldolase activity"/>
    <property type="evidence" value="ECO:0007669"/>
    <property type="project" value="UniProtKB-EC"/>
</dbReference>
<accession>A0A4U0WUS7</accession>
<dbReference type="GO" id="GO:0005737">
    <property type="term" value="C:cytoplasm"/>
    <property type="evidence" value="ECO:0007669"/>
    <property type="project" value="TreeGrafter"/>
</dbReference>
<keyword evidence="6" id="KW-0456">Lyase</keyword>
<proteinExistence type="inferred from homology"/>
<dbReference type="Proteomes" id="UP000308768">
    <property type="component" value="Unassembled WGS sequence"/>
</dbReference>
<evidence type="ECO:0000256" key="2">
    <source>
        <dbReference type="ARBA" id="ARBA00005013"/>
    </source>
</evidence>